<reference evidence="2 3" key="1">
    <citation type="submission" date="2017-02" db="EMBL/GenBank/DDBJ databases">
        <authorList>
            <person name="Peterson S.W."/>
        </authorList>
    </citation>
    <scope>NUCLEOTIDE SEQUENCE [LARGE SCALE GENOMIC DNA]</scope>
    <source>
        <strain evidence="2 3">ATCC 43854</strain>
    </source>
</reference>
<evidence type="ECO:0000259" key="1">
    <source>
        <dbReference type="Pfam" id="PF09603"/>
    </source>
</evidence>
<sequence>MLAFQIIGLTSGENGYVHNWSGASAACKDGFKVPSKEDFQELSSYVVSVKKYLDVAALKSENWGGTDQFGWKALPTGRYVSKADASIRNTDYAFWWTSTPTSTSGFMNVVRMGSGIDYLTSIDTAQYVGVRCLMKKWGE</sequence>
<protein>
    <submittedName>
        <fullName evidence="2">Major paralogous domain-containing protein</fullName>
    </submittedName>
</protein>
<evidence type="ECO:0000313" key="3">
    <source>
        <dbReference type="Proteomes" id="UP000190449"/>
    </source>
</evidence>
<dbReference type="RefSeq" id="WP_078776196.1">
    <property type="nucleotide sequence ID" value="NZ_FUWU01000016.1"/>
</dbReference>
<proteinExistence type="predicted"/>
<organism evidence="2 3">
    <name type="scientific">Fibrobacter intestinalis</name>
    <dbReference type="NCBI Taxonomy" id="28122"/>
    <lineage>
        <taxon>Bacteria</taxon>
        <taxon>Pseudomonadati</taxon>
        <taxon>Fibrobacterota</taxon>
        <taxon>Fibrobacteria</taxon>
        <taxon>Fibrobacterales</taxon>
        <taxon>Fibrobacteraceae</taxon>
        <taxon>Fibrobacter</taxon>
    </lineage>
</organism>
<dbReference type="AlphaFoldDB" id="A0A1T4M9V3"/>
<accession>A0A1T4M9V3</accession>
<dbReference type="Pfam" id="PF09603">
    <property type="entry name" value="Fib_succ_major"/>
    <property type="match status" value="1"/>
</dbReference>
<gene>
    <name evidence="2" type="ORF">SAMN02745108_01196</name>
</gene>
<dbReference type="NCBIfam" id="TIGR02145">
    <property type="entry name" value="Fib_succ_major"/>
    <property type="match status" value="1"/>
</dbReference>
<feature type="domain" description="Fibrobacter succinogenes major paralogous" evidence="1">
    <location>
        <begin position="15"/>
        <end position="133"/>
    </location>
</feature>
<dbReference type="STRING" id="28122.SAMN02745108_01196"/>
<dbReference type="InterPro" id="IPR011871">
    <property type="entry name" value="Fib_succ_major"/>
</dbReference>
<evidence type="ECO:0000313" key="2">
    <source>
        <dbReference type="EMBL" id="SJZ63810.1"/>
    </source>
</evidence>
<dbReference type="Proteomes" id="UP000190449">
    <property type="component" value="Unassembled WGS sequence"/>
</dbReference>
<dbReference type="EMBL" id="FUWU01000016">
    <property type="protein sequence ID" value="SJZ63810.1"/>
    <property type="molecule type" value="Genomic_DNA"/>
</dbReference>
<name>A0A1T4M9V3_9BACT</name>